<keyword evidence="19" id="KW-1185">Reference proteome</keyword>
<dbReference type="Pfam" id="PF02485">
    <property type="entry name" value="Branch"/>
    <property type="match status" value="1"/>
</dbReference>
<comment type="similarity">
    <text evidence="15">Belongs to the aromatic-ring hydroxylase family. KMO subfamily.</text>
</comment>
<dbReference type="InterPro" id="IPR003406">
    <property type="entry name" value="Glyco_trans_14"/>
</dbReference>
<dbReference type="PRINTS" id="PR00420">
    <property type="entry name" value="RNGMNOXGNASE"/>
</dbReference>
<keyword evidence="16" id="KW-1133">Transmembrane helix</keyword>
<name>A0AAE9F2I6_CAEBR</name>
<dbReference type="PANTHER" id="PTHR46028:SF2">
    <property type="entry name" value="KYNURENINE 3-MONOOXYGENASE"/>
    <property type="match status" value="1"/>
</dbReference>
<organism evidence="18 19">
    <name type="scientific">Caenorhabditis briggsae</name>
    <dbReference type="NCBI Taxonomy" id="6238"/>
    <lineage>
        <taxon>Eukaryota</taxon>
        <taxon>Metazoa</taxon>
        <taxon>Ecdysozoa</taxon>
        <taxon>Nematoda</taxon>
        <taxon>Chromadorea</taxon>
        <taxon>Rhabditida</taxon>
        <taxon>Rhabditina</taxon>
        <taxon>Rhabditomorpha</taxon>
        <taxon>Rhabditoidea</taxon>
        <taxon>Rhabditidae</taxon>
        <taxon>Peloderinae</taxon>
        <taxon>Caenorhabditis</taxon>
    </lineage>
</organism>
<reference evidence="18 19" key="1">
    <citation type="submission" date="2022-04" db="EMBL/GenBank/DDBJ databases">
        <title>Chromosome-level reference genomes for two strains of Caenorhabditis briggsae: an improved platform for comparative genomics.</title>
        <authorList>
            <person name="Stevens L."/>
            <person name="Andersen E."/>
        </authorList>
    </citation>
    <scope>NUCLEOTIDE SEQUENCE [LARGE SCALE GENOMIC DNA]</scope>
    <source>
        <strain evidence="18">VX34</strain>
        <tissue evidence="18">Whole-organism</tissue>
    </source>
</reference>
<dbReference type="GO" id="GO:0031966">
    <property type="term" value="C:mitochondrial membrane"/>
    <property type="evidence" value="ECO:0007669"/>
    <property type="project" value="UniProtKB-UniRule"/>
</dbReference>
<evidence type="ECO:0000256" key="6">
    <source>
        <dbReference type="ARBA" id="ARBA00022679"/>
    </source>
</evidence>
<evidence type="ECO:0000256" key="1">
    <source>
        <dbReference type="ARBA" id="ARBA00001974"/>
    </source>
</evidence>
<evidence type="ECO:0000256" key="3">
    <source>
        <dbReference type="ARBA" id="ARBA00022630"/>
    </source>
</evidence>
<accession>A0AAE9F2I6</accession>
<evidence type="ECO:0000256" key="10">
    <source>
        <dbReference type="ARBA" id="ARBA00023033"/>
    </source>
</evidence>
<feature type="transmembrane region" description="Helical" evidence="16">
    <location>
        <begin position="1373"/>
        <end position="1394"/>
    </location>
</feature>
<keyword evidence="9 15" id="KW-0560">Oxidoreductase</keyword>
<dbReference type="FunFam" id="3.50.50.60:FF:000185">
    <property type="entry name" value="Kynurenine 3-monooxygenase"/>
    <property type="match status" value="1"/>
</dbReference>
<feature type="domain" description="FAD-binding" evidence="17">
    <location>
        <begin position="480"/>
        <end position="823"/>
    </location>
</feature>
<evidence type="ECO:0000256" key="4">
    <source>
        <dbReference type="ARBA" id="ARBA00022642"/>
    </source>
</evidence>
<dbReference type="HAMAP" id="MF_01971">
    <property type="entry name" value="Kynurenine_monooxygenase"/>
    <property type="match status" value="1"/>
</dbReference>
<evidence type="ECO:0000313" key="18">
    <source>
        <dbReference type="EMBL" id="UMM34733.1"/>
    </source>
</evidence>
<keyword evidence="7 15" id="KW-0274">FAD</keyword>
<evidence type="ECO:0000313" key="19">
    <source>
        <dbReference type="Proteomes" id="UP000829354"/>
    </source>
</evidence>
<keyword evidence="10 15" id="KW-0503">Monooxygenase</keyword>
<evidence type="ECO:0000256" key="13">
    <source>
        <dbReference type="ARBA" id="ARBA00023180"/>
    </source>
</evidence>
<dbReference type="Pfam" id="PF01494">
    <property type="entry name" value="FAD_binding_3"/>
    <property type="match status" value="2"/>
</dbReference>
<dbReference type="Proteomes" id="UP000829354">
    <property type="component" value="Chromosome V"/>
</dbReference>
<keyword evidence="8 15" id="KW-0521">NADP</keyword>
<comment type="catalytic activity">
    <reaction evidence="14 15">
        <text>L-kynurenine + NADPH + O2 + H(+) = 3-hydroxy-L-kynurenine + NADP(+) + H2O</text>
        <dbReference type="Rhea" id="RHEA:20545"/>
        <dbReference type="ChEBI" id="CHEBI:15377"/>
        <dbReference type="ChEBI" id="CHEBI:15378"/>
        <dbReference type="ChEBI" id="CHEBI:15379"/>
        <dbReference type="ChEBI" id="CHEBI:57783"/>
        <dbReference type="ChEBI" id="CHEBI:57959"/>
        <dbReference type="ChEBI" id="CHEBI:58125"/>
        <dbReference type="ChEBI" id="CHEBI:58349"/>
        <dbReference type="EC" id="1.14.13.9"/>
    </reaction>
</comment>
<dbReference type="PANTHER" id="PTHR46028">
    <property type="entry name" value="KYNURENINE 3-MONOOXYGENASE"/>
    <property type="match status" value="1"/>
</dbReference>
<dbReference type="InterPro" id="IPR002938">
    <property type="entry name" value="FAD-bd"/>
</dbReference>
<keyword evidence="4 15" id="KW-0662">Pyridine nucleotide biosynthesis</keyword>
<comment type="function">
    <text evidence="15">Catalyzes the hydroxylation of L-kynurenine (L-Kyn) to form 3-hydroxy-L-kynurenine (L-3OHKyn). Required for synthesis of quinolinic acid.</text>
</comment>
<dbReference type="EC" id="1.14.13.9" evidence="15"/>
<dbReference type="GO" id="GO:0004502">
    <property type="term" value="F:kynurenine 3-monooxygenase activity"/>
    <property type="evidence" value="ECO:0007669"/>
    <property type="project" value="UniProtKB-UniRule"/>
</dbReference>
<evidence type="ECO:0000256" key="5">
    <source>
        <dbReference type="ARBA" id="ARBA00022676"/>
    </source>
</evidence>
<dbReference type="FunFam" id="3.50.50.60:FF:000129">
    <property type="entry name" value="Kynurenine 3-monooxygenase"/>
    <property type="match status" value="1"/>
</dbReference>
<evidence type="ECO:0000259" key="17">
    <source>
        <dbReference type="Pfam" id="PF01494"/>
    </source>
</evidence>
<keyword evidence="16" id="KW-0812">Transmembrane</keyword>
<keyword evidence="12 15" id="KW-0472">Membrane</keyword>
<dbReference type="GO" id="GO:0071949">
    <property type="term" value="F:FAD binding"/>
    <property type="evidence" value="ECO:0007669"/>
    <property type="project" value="InterPro"/>
</dbReference>
<evidence type="ECO:0000256" key="12">
    <source>
        <dbReference type="ARBA" id="ARBA00023136"/>
    </source>
</evidence>
<evidence type="ECO:0000256" key="8">
    <source>
        <dbReference type="ARBA" id="ARBA00022857"/>
    </source>
</evidence>
<dbReference type="GO" id="GO:0006569">
    <property type="term" value="P:L-tryptophan catabolic process"/>
    <property type="evidence" value="ECO:0007669"/>
    <property type="project" value="UniProtKB-UniRule"/>
</dbReference>
<evidence type="ECO:0000256" key="9">
    <source>
        <dbReference type="ARBA" id="ARBA00023002"/>
    </source>
</evidence>
<dbReference type="SUPFAM" id="SSF51905">
    <property type="entry name" value="FAD/NAD(P)-binding domain"/>
    <property type="match status" value="2"/>
</dbReference>
<evidence type="ECO:0000256" key="7">
    <source>
        <dbReference type="ARBA" id="ARBA00022827"/>
    </source>
</evidence>
<keyword evidence="13" id="KW-0325">Glycoprotein</keyword>
<keyword evidence="5" id="KW-0328">Glycosyltransferase</keyword>
<keyword evidence="11 15" id="KW-0496">Mitochondrion</keyword>
<evidence type="ECO:0000256" key="14">
    <source>
        <dbReference type="ARBA" id="ARBA00047818"/>
    </source>
</evidence>
<sequence length="1397" mass="160562">MPGIRYKRLQNQNSETDDYSNPKFDSVCSPFILFLLCFGFLAFMIFFTFVQSPLGPIRVTSENVIILQQLDNNITTNSKRNITQWMDYYFTKEESRLLNCSEMIKGNKDTIELYVNNGRMKLDQERLFELRMDCPSIRQRVYGDMPPFSPLKRPIAFVRTIYKIYELQEALLSLSYHPDHTFCFIMDAKSSDKLKNSVRSMSDCFENVIVLEKEYMLNSGGHGQDPAHFDCLQTILDRKWDHAIILQNFDLVIKTPYQLSDISELLNYTSIMGFDFGFSYRYNTKADWTPAGMKLFKNETGVPDKILHTPMRVRKSLNEVIISKVFVKSMFDKLNMEVIIKLFDDNDYYGVDEMLVQTLYENYLGLDGQMESNCTQNHNDILTRLTHWDWTGPNGFDKQCHSKWKRHGICILGVEYMNELFKSRKAIANKVLETFDFGTIACMREMIKRNVTGETPDAAWLTSFPPVPRNANEGERNMPSVAIAGAGLVGALNACFFAQKGWDVSVYEFRKDIRTMKHVQGRSINLALSQRGKSALEAVGLKEYIVNQGVPLYARLVHNKDGKTYSRQPYGKPGEHIVSINRRHLNEVMITQAEKSPNVKFFFEHKVKSVDYDKKQLVVQCTSQPSRIPTFGTKSPPAEHEEFHVEADLIIACDGAYSAVRRSLMTIPRFDFSQEYIEHGYVELNIMANNNEFAFEENVFHLWPRGHFTLIALANRDKTFTVTIFAPFTEFEKHMSTTEEVLSFFEENFPDAYLLLGKEHIADTFNRVKPQSLVSIKCSPHSFFNNLVLMGDAAHAMVPFYGQGMNCGFEDCLVFSETLEEQNNDIASAVQVYSERRVNDAHTINDLAMYNYEELKDLVNKNSYKLRKKFDGFMNAIFPKSWIPLYSMVTFTRIPYSEVVDRRRKQDRILSNLWKTTSTLALIGAAIGIYSNRDQASKLDRKSVKTHRLSQSMPSVLIAGGGLVGSVNACLFGREGWRVTVFESRSDPRGNALQRGRSFNLALGFRAMETLKHIGILEDVIKMGVPIKQKINHLEDEEGVLEKLLLLKEGDFILTINRQKLSKLLIKKAESYSNVKFRFGHKATKYDVECEKLLVESPDGSQITVEGDLMLVCDGAHSTIRRSLLRTPQFNFSQKYCDIGYMDLSVPIENVSELKLGIHYSWRRKGVILVALVNRDRTLTVSLFANFTVFAENCSTPEDSVLFFQKHFSLIYSIIGERHIFYTFSRYKPQAIISVQCSRHGFFDKLLLMGDAAHAMLPFQGQGANCGFEDCLVLQEILEETGEDGLKSLVQQYSEVRTNDTNMMNKMEWEGYVQLVENMQNPNRSFGWFNKMKSSLKKKLNVWFPSKFTLAAFSRERYSEITRKHQLAQKFQLSIKATFAIIIIIIVFMIIRLISND</sequence>
<protein>
    <recommendedName>
        <fullName evidence="15">Kynurenine 3-monooxygenase</fullName>
        <ecNumber evidence="15">1.14.13.9</ecNumber>
    </recommendedName>
    <alternativeName>
        <fullName evidence="15">Kynurenine 3-hydroxylase</fullName>
    </alternativeName>
</protein>
<comment type="subcellular location">
    <subcellularLocation>
        <location evidence="2">Membrane</location>
        <topology evidence="2">Single-pass type II membrane protein</topology>
    </subcellularLocation>
    <subcellularLocation>
        <location evidence="15">Mitochondrion</location>
    </subcellularLocation>
    <subcellularLocation>
        <location evidence="15">Membrane</location>
        <topology evidence="15">Multi-pass membrane protein</topology>
    </subcellularLocation>
</comment>
<comment type="cofactor">
    <cofactor evidence="1 15">
        <name>FAD</name>
        <dbReference type="ChEBI" id="CHEBI:57692"/>
    </cofactor>
</comment>
<keyword evidence="6" id="KW-0808">Transferase</keyword>
<dbReference type="GO" id="GO:0016757">
    <property type="term" value="F:glycosyltransferase activity"/>
    <property type="evidence" value="ECO:0007669"/>
    <property type="project" value="UniProtKB-KW"/>
</dbReference>
<dbReference type="GO" id="GO:0034354">
    <property type="term" value="P:'de novo' NAD+ biosynthetic process from L-tryptophan"/>
    <property type="evidence" value="ECO:0007669"/>
    <property type="project" value="UniProtKB-UniRule"/>
</dbReference>
<comment type="pathway">
    <text evidence="15">Cofactor biosynthesis; NAD(+) biosynthesis; quinolinate from L-kynurenine: step 1/3.</text>
</comment>
<feature type="domain" description="FAD-binding" evidence="17">
    <location>
        <begin position="955"/>
        <end position="1298"/>
    </location>
</feature>
<gene>
    <name evidence="18" type="ORF">L5515_007677</name>
</gene>
<dbReference type="InterPro" id="IPR027545">
    <property type="entry name" value="Kynurenine_monooxygenase"/>
</dbReference>
<dbReference type="Gene3D" id="3.50.50.60">
    <property type="entry name" value="FAD/NAD(P)-binding domain"/>
    <property type="match status" value="2"/>
</dbReference>
<dbReference type="InterPro" id="IPR036188">
    <property type="entry name" value="FAD/NAD-bd_sf"/>
</dbReference>
<feature type="transmembrane region" description="Helical" evidence="16">
    <location>
        <begin position="31"/>
        <end position="50"/>
    </location>
</feature>
<dbReference type="GO" id="GO:0019805">
    <property type="term" value="P:quinolinate biosynthetic process"/>
    <property type="evidence" value="ECO:0007669"/>
    <property type="project" value="UniProtKB-UniRule"/>
</dbReference>
<dbReference type="EMBL" id="CP092624">
    <property type="protein sequence ID" value="UMM34733.1"/>
    <property type="molecule type" value="Genomic_DNA"/>
</dbReference>
<evidence type="ECO:0000256" key="15">
    <source>
        <dbReference type="HAMAP-Rule" id="MF_03018"/>
    </source>
</evidence>
<evidence type="ECO:0000256" key="2">
    <source>
        <dbReference type="ARBA" id="ARBA00004606"/>
    </source>
</evidence>
<keyword evidence="3 15" id="KW-0285">Flavoprotein</keyword>
<dbReference type="GO" id="GO:0043420">
    <property type="term" value="P:anthranilate metabolic process"/>
    <property type="evidence" value="ECO:0007669"/>
    <property type="project" value="UniProtKB-UniRule"/>
</dbReference>
<evidence type="ECO:0000256" key="16">
    <source>
        <dbReference type="SAM" id="Phobius"/>
    </source>
</evidence>
<proteinExistence type="inferred from homology"/>
<evidence type="ECO:0000256" key="11">
    <source>
        <dbReference type="ARBA" id="ARBA00023128"/>
    </source>
</evidence>